<protein>
    <recommendedName>
        <fullName evidence="15">SEC24 homolog D, COPII coat complex component</fullName>
    </recommendedName>
</protein>
<dbReference type="Pfam" id="PF04811">
    <property type="entry name" value="Sec23_trunk"/>
    <property type="match status" value="1"/>
</dbReference>
<dbReference type="Pfam" id="PF08033">
    <property type="entry name" value="Sec23_BS"/>
    <property type="match status" value="1"/>
</dbReference>
<dbReference type="GO" id="GO:0005829">
    <property type="term" value="C:cytosol"/>
    <property type="evidence" value="ECO:0007669"/>
    <property type="project" value="UniProtKB-SubCell"/>
</dbReference>
<dbReference type="InterPro" id="IPR006896">
    <property type="entry name" value="Sec23/24_trunk_dom"/>
</dbReference>
<dbReference type="Gene3D" id="2.30.30.380">
    <property type="entry name" value="Zn-finger domain of Sec23/24"/>
    <property type="match status" value="1"/>
</dbReference>
<reference evidence="13" key="2">
    <citation type="submission" date="2025-09" db="UniProtKB">
        <authorList>
            <consortium name="Ensembl"/>
        </authorList>
    </citation>
    <scope>IDENTIFICATION</scope>
</reference>
<feature type="domain" description="Gelsolin-like" evidence="8">
    <location>
        <begin position="526"/>
        <end position="578"/>
    </location>
</feature>
<dbReference type="Pfam" id="PF04815">
    <property type="entry name" value="Sec23_helical"/>
    <property type="match status" value="1"/>
</dbReference>
<dbReference type="Gene3D" id="1.20.120.730">
    <property type="entry name" value="Sec23/Sec24 helical domain"/>
    <property type="match status" value="1"/>
</dbReference>
<feature type="domain" description="Sec23/Sec24 beta-sandwich" evidence="12">
    <location>
        <begin position="311"/>
        <end position="395"/>
    </location>
</feature>
<dbReference type="SUPFAM" id="SSF82919">
    <property type="entry name" value="Zn-finger domain of Sec23/24"/>
    <property type="match status" value="1"/>
</dbReference>
<dbReference type="InterPro" id="IPR029006">
    <property type="entry name" value="ADF-H/Gelsolin-like_dom_sf"/>
</dbReference>
<evidence type="ECO:0000259" key="12">
    <source>
        <dbReference type="Pfam" id="PF08033"/>
    </source>
</evidence>
<dbReference type="GO" id="GO:0070971">
    <property type="term" value="C:endoplasmic reticulum exit site"/>
    <property type="evidence" value="ECO:0007669"/>
    <property type="project" value="TreeGrafter"/>
</dbReference>
<reference evidence="13" key="1">
    <citation type="submission" date="2025-08" db="UniProtKB">
        <authorList>
            <consortium name="Ensembl"/>
        </authorList>
    </citation>
    <scope>IDENTIFICATION</scope>
</reference>
<dbReference type="GO" id="GO:0005789">
    <property type="term" value="C:endoplasmic reticulum membrane"/>
    <property type="evidence" value="ECO:0007669"/>
    <property type="project" value="UniProtKB-SubCell"/>
</dbReference>
<accession>A0A3Q3IQU5</accession>
<keyword evidence="7" id="KW-0968">Cytoplasmic vesicle</keyword>
<feature type="domain" description="Zinc finger Sec23/Sec24-type" evidence="9">
    <location>
        <begin position="1"/>
        <end position="29"/>
    </location>
</feature>
<evidence type="ECO:0000259" key="8">
    <source>
        <dbReference type="Pfam" id="PF00626"/>
    </source>
</evidence>
<comment type="similarity">
    <text evidence="4">Belongs to the SEC23/SEC24 family. SEC24 subfamily.</text>
</comment>
<dbReference type="InterPro" id="IPR036175">
    <property type="entry name" value="Sec23/24_helical_dom_sf"/>
</dbReference>
<evidence type="ECO:0000256" key="4">
    <source>
        <dbReference type="ARBA" id="ARBA00008334"/>
    </source>
</evidence>
<dbReference type="Pfam" id="PF04810">
    <property type="entry name" value="zf-Sec23_Sec24"/>
    <property type="match status" value="1"/>
</dbReference>
<dbReference type="PANTHER" id="PTHR13803">
    <property type="entry name" value="SEC24-RELATED PROTEIN"/>
    <property type="match status" value="1"/>
</dbReference>
<evidence type="ECO:0000256" key="6">
    <source>
        <dbReference type="ARBA" id="ARBA00022927"/>
    </source>
</evidence>
<dbReference type="InterPro" id="IPR006895">
    <property type="entry name" value="Znf_Sec23_Sec24"/>
</dbReference>
<dbReference type="InterPro" id="IPR050550">
    <property type="entry name" value="SEC23_SEC24_subfamily"/>
</dbReference>
<evidence type="ECO:0000259" key="10">
    <source>
        <dbReference type="Pfam" id="PF04811"/>
    </source>
</evidence>
<evidence type="ECO:0000259" key="11">
    <source>
        <dbReference type="Pfam" id="PF04815"/>
    </source>
</evidence>
<evidence type="ECO:0000256" key="2">
    <source>
        <dbReference type="ARBA" id="ARBA00004397"/>
    </source>
</evidence>
<keyword evidence="5" id="KW-0813">Transport</keyword>
<dbReference type="InterPro" id="IPR006900">
    <property type="entry name" value="Sec23/24_helical_dom"/>
</dbReference>
<dbReference type="Gene3D" id="3.40.50.410">
    <property type="entry name" value="von Willebrand factor, type A domain"/>
    <property type="match status" value="1"/>
</dbReference>
<evidence type="ECO:0000256" key="3">
    <source>
        <dbReference type="ARBA" id="ARBA00004514"/>
    </source>
</evidence>
<evidence type="ECO:0000256" key="5">
    <source>
        <dbReference type="ARBA" id="ARBA00022448"/>
    </source>
</evidence>
<dbReference type="GO" id="GO:0030127">
    <property type="term" value="C:COPII vesicle coat"/>
    <property type="evidence" value="ECO:0007669"/>
    <property type="project" value="InterPro"/>
</dbReference>
<evidence type="ECO:0000259" key="9">
    <source>
        <dbReference type="Pfam" id="PF04810"/>
    </source>
</evidence>
<dbReference type="SUPFAM" id="SSF53300">
    <property type="entry name" value="vWA-like"/>
    <property type="match status" value="1"/>
</dbReference>
<dbReference type="Gene3D" id="2.60.40.1670">
    <property type="entry name" value="beta-sandwich domain of Sec23/24"/>
    <property type="match status" value="1"/>
</dbReference>
<dbReference type="InterPro" id="IPR036465">
    <property type="entry name" value="vWFA_dom_sf"/>
</dbReference>
<keyword evidence="14" id="KW-1185">Reference proteome</keyword>
<evidence type="ECO:0000313" key="13">
    <source>
        <dbReference type="Ensembl" id="ENSMALP00000006214.1"/>
    </source>
</evidence>
<dbReference type="SUPFAM" id="SSF81995">
    <property type="entry name" value="beta-sandwich domain of Sec23/24"/>
    <property type="match status" value="1"/>
</dbReference>
<dbReference type="InterPro" id="IPR036180">
    <property type="entry name" value="Gelsolin-like_dom_sf"/>
</dbReference>
<dbReference type="FunFam" id="3.40.50.410:FF:000020">
    <property type="entry name" value="protein transport protein Sec24D isoform X1"/>
    <property type="match status" value="1"/>
</dbReference>
<dbReference type="GO" id="GO:0008270">
    <property type="term" value="F:zinc ion binding"/>
    <property type="evidence" value="ECO:0007669"/>
    <property type="project" value="InterPro"/>
</dbReference>
<name>A0A3Q3IQU5_MONAL</name>
<dbReference type="InterPro" id="IPR036174">
    <property type="entry name" value="Znf_Sec23_Sec24_sf"/>
</dbReference>
<evidence type="ECO:0008006" key="15">
    <source>
        <dbReference type="Google" id="ProtNLM"/>
    </source>
</evidence>
<dbReference type="Ensembl" id="ENSMALT00000006349.1">
    <property type="protein sequence ID" value="ENSMALP00000006214.1"/>
    <property type="gene ID" value="ENSMALG00000004251.1"/>
</dbReference>
<dbReference type="AlphaFoldDB" id="A0A3Q3IQU5"/>
<feature type="domain" description="Sec23/Sec24 helical" evidence="11">
    <location>
        <begin position="407"/>
        <end position="506"/>
    </location>
</feature>
<dbReference type="Gene3D" id="3.40.20.10">
    <property type="entry name" value="Severin"/>
    <property type="match status" value="1"/>
</dbReference>
<evidence type="ECO:0000313" key="14">
    <source>
        <dbReference type="Proteomes" id="UP000261600"/>
    </source>
</evidence>
<dbReference type="SUPFAM" id="SSF81811">
    <property type="entry name" value="Helical domain of Sec23/24"/>
    <property type="match status" value="1"/>
</dbReference>
<proteinExistence type="inferred from homology"/>
<dbReference type="GO" id="GO:0006886">
    <property type="term" value="P:intracellular protein transport"/>
    <property type="evidence" value="ECO:0007669"/>
    <property type="project" value="InterPro"/>
</dbReference>
<dbReference type="GO" id="GO:0090110">
    <property type="term" value="P:COPII-coated vesicle cargo loading"/>
    <property type="evidence" value="ECO:0007669"/>
    <property type="project" value="TreeGrafter"/>
</dbReference>
<dbReference type="SUPFAM" id="SSF82754">
    <property type="entry name" value="C-terminal, gelsolin-like domain of Sec23/24"/>
    <property type="match status" value="1"/>
</dbReference>
<keyword evidence="6" id="KW-0653">Protein transport</keyword>
<dbReference type="InterPro" id="IPR007123">
    <property type="entry name" value="Gelsolin-like_dom"/>
</dbReference>
<dbReference type="Pfam" id="PF00626">
    <property type="entry name" value="Gelsolin"/>
    <property type="match status" value="1"/>
</dbReference>
<dbReference type="PANTHER" id="PTHR13803:SF6">
    <property type="entry name" value="PROTEIN TRANSPORT PROTEIN SEC24D"/>
    <property type="match status" value="1"/>
</dbReference>
<organism evidence="13 14">
    <name type="scientific">Monopterus albus</name>
    <name type="common">Swamp eel</name>
    <dbReference type="NCBI Taxonomy" id="43700"/>
    <lineage>
        <taxon>Eukaryota</taxon>
        <taxon>Metazoa</taxon>
        <taxon>Chordata</taxon>
        <taxon>Craniata</taxon>
        <taxon>Vertebrata</taxon>
        <taxon>Euteleostomi</taxon>
        <taxon>Actinopterygii</taxon>
        <taxon>Neopterygii</taxon>
        <taxon>Teleostei</taxon>
        <taxon>Neoteleostei</taxon>
        <taxon>Acanthomorphata</taxon>
        <taxon>Anabantaria</taxon>
        <taxon>Synbranchiformes</taxon>
        <taxon>Synbranchidae</taxon>
        <taxon>Monopterus</taxon>
    </lineage>
</organism>
<dbReference type="Proteomes" id="UP000261600">
    <property type="component" value="Unplaced"/>
</dbReference>
<dbReference type="FunFam" id="2.60.40.1670:FF:000004">
    <property type="entry name" value="SEC24 homolog D, COPII coat complex component"/>
    <property type="match status" value="1"/>
</dbReference>
<dbReference type="InterPro" id="IPR012990">
    <property type="entry name" value="Beta-sandwich_Sec23_24"/>
</dbReference>
<evidence type="ECO:0000256" key="1">
    <source>
        <dbReference type="ARBA" id="ARBA00004299"/>
    </source>
</evidence>
<dbReference type="GO" id="GO:0000149">
    <property type="term" value="F:SNARE binding"/>
    <property type="evidence" value="ECO:0007669"/>
    <property type="project" value="TreeGrafter"/>
</dbReference>
<comment type="subcellular location">
    <subcellularLocation>
        <location evidence="3">Cytoplasm</location>
        <location evidence="3">Cytosol</location>
    </subcellularLocation>
    <subcellularLocation>
        <location evidence="1">Cytoplasmic vesicle</location>
        <location evidence="1">COPII-coated vesicle membrane</location>
        <topology evidence="1">Peripheral membrane protein</topology>
        <orientation evidence="1">Cytoplasmic side</orientation>
    </subcellularLocation>
    <subcellularLocation>
        <location evidence="2">Endoplasmic reticulum membrane</location>
        <topology evidence="2">Peripheral membrane protein</topology>
        <orientation evidence="2">Cytoplasmic side</orientation>
    </subcellularLocation>
</comment>
<evidence type="ECO:0000256" key="7">
    <source>
        <dbReference type="ARBA" id="ARBA00023329"/>
    </source>
</evidence>
<feature type="domain" description="Sec23/Sec24 trunk" evidence="10">
    <location>
        <begin position="68"/>
        <end position="306"/>
    </location>
</feature>
<sequence length="637" mass="72485">MCPYMRFIDGGRRYQCGFCSCVNEVPVFYFQHLDHMGRRVDLYERPELSLGSYEFVATLDYCKNNKPPNPPAYIFMIDVSYNNIKSGLVKLICEELKTLLEKLPRYTQEDVGFVTYNKVLHFYNVKSALAQPQMMVVSDTAEMFVPLLDGFLVNYQDSRAVIYNKMLHFLTFMIPMEEHARHASAIFSCFSPVQAAECSGKLFIFHSSMPTAEAPGKLKNRDDKKLVNTEKEKILFQPQKGVYEQLSKDCVAQGCCVDLFLFPSQYVDLATMADVPSHTGGSIYKYSNFQVETDGEHFLRDLRKDVQKSIGFDAVMRVRTSTGFRATDFFGAIHMNNTTDIEMAAVDCDKAVTVEFKHDDTLNEENGAFLQCALLYTTINGQRRLRIHNLSLNCSSQLLELYKSCETDSLINFFAKSAYRAILNQPLKNVREILVNQTAHMLACYRKNCASPSAASQLILPDAMKVFPVYMNSLMKTAPMLGSTELSTDDRAHQRLSVMAMGVEDTQLLLYPRLLPLHNMDVSSDILPAPVRCSEERLTDCGMFLLENGHSMFLWLGQAIPPDLIQSIFNVPSLAHLQGDMTLLVGAFYLKLQIVRQKDKPEMLFRQFLVEDKGLYSGASYMDFLCYVHREIRQLLT</sequence>